<dbReference type="InterPro" id="IPR008030">
    <property type="entry name" value="NmrA-like"/>
</dbReference>
<dbReference type="Gene3D" id="3.40.50.720">
    <property type="entry name" value="NAD(P)-binding Rossmann-like Domain"/>
    <property type="match status" value="1"/>
</dbReference>
<dbReference type="PANTHER" id="PTHR43162">
    <property type="match status" value="1"/>
</dbReference>
<dbReference type="Proteomes" id="UP000198923">
    <property type="component" value="Unassembled WGS sequence"/>
</dbReference>
<dbReference type="STRING" id="504805.SAMN05421505_107161"/>
<protein>
    <submittedName>
        <fullName evidence="2">Uncharacterized conserved protein YbjT, contains NAD(P)-binding and DUF2867 domains</fullName>
    </submittedName>
</protein>
<feature type="domain" description="NmrA-like" evidence="1">
    <location>
        <begin position="99"/>
        <end position="231"/>
    </location>
</feature>
<sequence length="263" mass="28009">MTDSPILVLGGTGKTGRRVVSRLRALGLPHRAASRSGETRFDWYDTSTWGPALDGVSAVYLMPPPLSADPTEEIAGLLSGFTGRVVLLSARGAEFHPAEKAVRDLAAEWTVLRPTWFNQNFSEDMFAPAVAAGELALPAGDGREPFVDAEDIADVAVAALTDGRHAGEVYELSGPEALTFGEAAAAIGEAAGRPVRYTHIASDDFRALLTGAGLSEELAQILAAEMEHIAAGRNERLSDGVQRALGRRPRSFADYVAATWPRR</sequence>
<reference evidence="2 3" key="1">
    <citation type="submission" date="2016-10" db="EMBL/GenBank/DDBJ databases">
        <authorList>
            <person name="de Groot N.N."/>
        </authorList>
    </citation>
    <scope>NUCLEOTIDE SEQUENCE [LARGE SCALE GENOMIC DNA]</scope>
    <source>
        <strain evidence="2 3">CPCC 201354</strain>
    </source>
</reference>
<name>A0A1G7WRE3_9ACTN</name>
<accession>A0A1G7WRE3</accession>
<dbReference type="Pfam" id="PF05368">
    <property type="entry name" value="NmrA"/>
    <property type="match status" value="1"/>
</dbReference>
<dbReference type="SUPFAM" id="SSF51735">
    <property type="entry name" value="NAD(P)-binding Rossmann-fold domains"/>
    <property type="match status" value="1"/>
</dbReference>
<dbReference type="Gene3D" id="3.90.25.10">
    <property type="entry name" value="UDP-galactose 4-epimerase, domain 1"/>
    <property type="match status" value="1"/>
</dbReference>
<gene>
    <name evidence="2" type="ORF">SAMN05421505_107161</name>
</gene>
<dbReference type="RefSeq" id="WP_093170064.1">
    <property type="nucleotide sequence ID" value="NZ_FNCN01000007.1"/>
</dbReference>
<dbReference type="AlphaFoldDB" id="A0A1G7WRE3"/>
<keyword evidence="3" id="KW-1185">Reference proteome</keyword>
<dbReference type="OrthoDB" id="4457504at2"/>
<dbReference type="InterPro" id="IPR036291">
    <property type="entry name" value="NAD(P)-bd_dom_sf"/>
</dbReference>
<dbReference type="InterPro" id="IPR051604">
    <property type="entry name" value="Ergot_Alk_Oxidoreductase"/>
</dbReference>
<evidence type="ECO:0000259" key="1">
    <source>
        <dbReference type="Pfam" id="PF05368"/>
    </source>
</evidence>
<evidence type="ECO:0000313" key="3">
    <source>
        <dbReference type="Proteomes" id="UP000198923"/>
    </source>
</evidence>
<organism evidence="2 3">
    <name type="scientific">Sinosporangium album</name>
    <dbReference type="NCBI Taxonomy" id="504805"/>
    <lineage>
        <taxon>Bacteria</taxon>
        <taxon>Bacillati</taxon>
        <taxon>Actinomycetota</taxon>
        <taxon>Actinomycetes</taxon>
        <taxon>Streptosporangiales</taxon>
        <taxon>Streptosporangiaceae</taxon>
        <taxon>Sinosporangium</taxon>
    </lineage>
</organism>
<proteinExistence type="predicted"/>
<dbReference type="PANTHER" id="PTHR43162:SF1">
    <property type="entry name" value="PRESTALK A DIFFERENTIATION PROTEIN A"/>
    <property type="match status" value="1"/>
</dbReference>
<dbReference type="EMBL" id="FNCN01000007">
    <property type="protein sequence ID" value="SDG74537.1"/>
    <property type="molecule type" value="Genomic_DNA"/>
</dbReference>
<evidence type="ECO:0000313" key="2">
    <source>
        <dbReference type="EMBL" id="SDG74537.1"/>
    </source>
</evidence>